<sequence length="107" mass="12020">MKLSPKYFGPYNVNTKPKESYEVGKRGQREGPIITSTTTEHEEKTNYTPRNSSILSGILFTGEPTTRKCSEESISLRVASTSTHLHPLLMKLKIPKSDLRMIISVIP</sequence>
<name>A0AAV4Q816_9ARAC</name>
<evidence type="ECO:0000313" key="2">
    <source>
        <dbReference type="EMBL" id="GIY05200.1"/>
    </source>
</evidence>
<dbReference type="EMBL" id="BPLQ01004066">
    <property type="protein sequence ID" value="GIY05200.1"/>
    <property type="molecule type" value="Genomic_DNA"/>
</dbReference>
<dbReference type="AlphaFoldDB" id="A0AAV4Q816"/>
<feature type="compositionally biased region" description="Basic and acidic residues" evidence="1">
    <location>
        <begin position="16"/>
        <end position="29"/>
    </location>
</feature>
<feature type="region of interest" description="Disordered" evidence="1">
    <location>
        <begin position="1"/>
        <end position="48"/>
    </location>
</feature>
<keyword evidence="3" id="KW-1185">Reference proteome</keyword>
<protein>
    <submittedName>
        <fullName evidence="2">Uncharacterized protein</fullName>
    </submittedName>
</protein>
<proteinExistence type="predicted"/>
<evidence type="ECO:0000256" key="1">
    <source>
        <dbReference type="SAM" id="MobiDB-lite"/>
    </source>
</evidence>
<evidence type="ECO:0000313" key="3">
    <source>
        <dbReference type="Proteomes" id="UP001054837"/>
    </source>
</evidence>
<reference evidence="2 3" key="1">
    <citation type="submission" date="2021-06" db="EMBL/GenBank/DDBJ databases">
        <title>Caerostris darwini draft genome.</title>
        <authorList>
            <person name="Kono N."/>
            <person name="Arakawa K."/>
        </authorList>
    </citation>
    <scope>NUCLEOTIDE SEQUENCE [LARGE SCALE GENOMIC DNA]</scope>
</reference>
<accession>A0AAV4Q816</accession>
<comment type="caution">
    <text evidence="2">The sequence shown here is derived from an EMBL/GenBank/DDBJ whole genome shotgun (WGS) entry which is preliminary data.</text>
</comment>
<dbReference type="Proteomes" id="UP001054837">
    <property type="component" value="Unassembled WGS sequence"/>
</dbReference>
<gene>
    <name evidence="2" type="ORF">CDAR_586341</name>
</gene>
<organism evidence="2 3">
    <name type="scientific">Caerostris darwini</name>
    <dbReference type="NCBI Taxonomy" id="1538125"/>
    <lineage>
        <taxon>Eukaryota</taxon>
        <taxon>Metazoa</taxon>
        <taxon>Ecdysozoa</taxon>
        <taxon>Arthropoda</taxon>
        <taxon>Chelicerata</taxon>
        <taxon>Arachnida</taxon>
        <taxon>Araneae</taxon>
        <taxon>Araneomorphae</taxon>
        <taxon>Entelegynae</taxon>
        <taxon>Araneoidea</taxon>
        <taxon>Araneidae</taxon>
        <taxon>Caerostris</taxon>
    </lineage>
</organism>